<dbReference type="Gene3D" id="3.40.710.10">
    <property type="entry name" value="DD-peptidase/beta-lactamase superfamily"/>
    <property type="match status" value="1"/>
</dbReference>
<comment type="subcellular location">
    <subcellularLocation>
        <location evidence="1">Membrane</location>
    </subcellularLocation>
</comment>
<dbReference type="Gene3D" id="3.90.1310.10">
    <property type="entry name" value="Penicillin-binding protein 2a (Domain 2)"/>
    <property type="match status" value="1"/>
</dbReference>
<reference evidence="6" key="1">
    <citation type="submission" date="2021-02" db="EMBL/GenBank/DDBJ databases">
        <title>Phycicoccus sp. MQZ13P-5T, whole genome shotgun sequence.</title>
        <authorList>
            <person name="Tuo L."/>
        </authorList>
    </citation>
    <scope>NUCLEOTIDE SEQUENCE</scope>
    <source>
        <strain evidence="6">MQZ13P-5</strain>
    </source>
</reference>
<dbReference type="RefSeq" id="WP_204132060.1">
    <property type="nucleotide sequence ID" value="NZ_JAFDVD010000016.1"/>
</dbReference>
<evidence type="ECO:0000259" key="4">
    <source>
        <dbReference type="Pfam" id="PF00905"/>
    </source>
</evidence>
<sequence length="625" mass="63865">MGRRVAWVVGAVLLVGLVAGGGWWWVQRESARDDAATAAVTRYVEGWRAKDLSRVPFAGSGAAADFAAAVKGLGSAGVTAERGAVQRDGSGATSSVTVTWALPGKATWRYSTPVRLVERDGRWLVTGPADGSPWHPDLPAGETMALERSAPARGDLLDRDGKALMPQGTVYQVQLDPVKADEADAAAVEQVTGVTKGSVVKALADRKRTGSQAPVPVITYRESDYAPRKARLDAITGVIAPTATQPLGPTRTFGQPLLGSVGEVTAEIVEKSDGRYAAGDRAGRSGLQAQYDSTLAGTPGLAVTTSGGATLFETKAVDGADVATTLAPRVQSAAEKALADASLTVPGAIVAVDVKTGEVLAAANSPSSGFDRAVTGKYPPGSTFKIASTYAYLTRGVTTPSSTVPCPKTITVDGRSFRNYAGESIPGSVPFAQDFAHSCNTAFISLSQKLGTTDLTTAAKALGIGAGWADSLGVSGAFDGSIPETRKGTDQAAAVIGQARTEVSPLALAVMSGSVGRGTFLPPVLVRGDTGTPRPTPLDGQAVGQLRSMMSDVVTSGTATVLRGTPGGTVRGKTGTADHGVDEKPYCWFTGYQGSVAFAVLVEEGASGGTVAAPVAKRFLTALAG</sequence>
<feature type="domain" description="Penicillin-binding protein dimerisation" evidence="5">
    <location>
        <begin position="150"/>
        <end position="303"/>
    </location>
</feature>
<proteinExistence type="inferred from homology"/>
<dbReference type="Pfam" id="PF00905">
    <property type="entry name" value="Transpeptidase"/>
    <property type="match status" value="1"/>
</dbReference>
<dbReference type="InterPro" id="IPR050515">
    <property type="entry name" value="Beta-lactam/transpept"/>
</dbReference>
<evidence type="ECO:0000259" key="5">
    <source>
        <dbReference type="Pfam" id="PF03717"/>
    </source>
</evidence>
<dbReference type="PANTHER" id="PTHR30627">
    <property type="entry name" value="PEPTIDOGLYCAN D,D-TRANSPEPTIDASE"/>
    <property type="match status" value="1"/>
</dbReference>
<name>A0ABS2CRA1_9MICO</name>
<evidence type="ECO:0000256" key="2">
    <source>
        <dbReference type="ARBA" id="ARBA00007171"/>
    </source>
</evidence>
<evidence type="ECO:0008006" key="8">
    <source>
        <dbReference type="Google" id="ProtNLM"/>
    </source>
</evidence>
<dbReference type="InterPro" id="IPR012338">
    <property type="entry name" value="Beta-lactam/transpept-like"/>
</dbReference>
<dbReference type="InterPro" id="IPR005311">
    <property type="entry name" value="PBP_dimer"/>
</dbReference>
<organism evidence="6 7">
    <name type="scientific">Phycicoccus sonneratiae</name>
    <dbReference type="NCBI Taxonomy" id="2807628"/>
    <lineage>
        <taxon>Bacteria</taxon>
        <taxon>Bacillati</taxon>
        <taxon>Actinomycetota</taxon>
        <taxon>Actinomycetes</taxon>
        <taxon>Micrococcales</taxon>
        <taxon>Intrasporangiaceae</taxon>
        <taxon>Phycicoccus</taxon>
    </lineage>
</organism>
<dbReference type="Proteomes" id="UP001430172">
    <property type="component" value="Unassembled WGS sequence"/>
</dbReference>
<dbReference type="Pfam" id="PF03717">
    <property type="entry name" value="PBP_dimer"/>
    <property type="match status" value="1"/>
</dbReference>
<dbReference type="SUPFAM" id="SSF56601">
    <property type="entry name" value="beta-lactamase/transpeptidase-like"/>
    <property type="match status" value="1"/>
</dbReference>
<evidence type="ECO:0000313" key="7">
    <source>
        <dbReference type="Proteomes" id="UP001430172"/>
    </source>
</evidence>
<dbReference type="InterPro" id="IPR036138">
    <property type="entry name" value="PBP_dimer_sf"/>
</dbReference>
<comment type="similarity">
    <text evidence="2">Belongs to the transpeptidase family.</text>
</comment>
<protein>
    <recommendedName>
        <fullName evidence="8">Penicillin-binding protein</fullName>
    </recommendedName>
</protein>
<accession>A0ABS2CRA1</accession>
<evidence type="ECO:0000313" key="6">
    <source>
        <dbReference type="EMBL" id="MBM6401589.1"/>
    </source>
</evidence>
<dbReference type="InterPro" id="IPR001460">
    <property type="entry name" value="PCN-bd_Tpept"/>
</dbReference>
<dbReference type="PANTHER" id="PTHR30627:SF24">
    <property type="entry name" value="PENICILLIN-BINDING PROTEIN 4B"/>
    <property type="match status" value="1"/>
</dbReference>
<gene>
    <name evidence="6" type="ORF">JQN70_14415</name>
</gene>
<keyword evidence="3" id="KW-0472">Membrane</keyword>
<dbReference type="EMBL" id="JAFDVD010000016">
    <property type="protein sequence ID" value="MBM6401589.1"/>
    <property type="molecule type" value="Genomic_DNA"/>
</dbReference>
<evidence type="ECO:0000256" key="3">
    <source>
        <dbReference type="ARBA" id="ARBA00023136"/>
    </source>
</evidence>
<evidence type="ECO:0000256" key="1">
    <source>
        <dbReference type="ARBA" id="ARBA00004370"/>
    </source>
</evidence>
<dbReference type="Gene3D" id="3.30.1390.30">
    <property type="entry name" value="Penicillin-binding protein 2a, domain 3"/>
    <property type="match status" value="1"/>
</dbReference>
<dbReference type="SUPFAM" id="SSF56519">
    <property type="entry name" value="Penicillin binding protein dimerisation domain"/>
    <property type="match status" value="1"/>
</dbReference>
<keyword evidence="7" id="KW-1185">Reference proteome</keyword>
<comment type="caution">
    <text evidence="6">The sequence shown here is derived from an EMBL/GenBank/DDBJ whole genome shotgun (WGS) entry which is preliminary data.</text>
</comment>
<feature type="domain" description="Penicillin-binding protein transpeptidase" evidence="4">
    <location>
        <begin position="347"/>
        <end position="620"/>
    </location>
</feature>